<dbReference type="SMART" id="SM00387">
    <property type="entry name" value="HATPase_c"/>
    <property type="match status" value="1"/>
</dbReference>
<comment type="caution">
    <text evidence="14">The sequence shown here is derived from an EMBL/GenBank/DDBJ whole genome shotgun (WGS) entry which is preliminary data.</text>
</comment>
<feature type="domain" description="HAMP" evidence="13">
    <location>
        <begin position="173"/>
        <end position="226"/>
    </location>
</feature>
<keyword evidence="9" id="KW-0902">Two-component regulatory system</keyword>
<reference evidence="14 15" key="1">
    <citation type="submission" date="2018-10" db="EMBL/GenBank/DDBJ databases">
        <title>Genomic Encyclopedia of Archaeal and Bacterial Type Strains, Phase II (KMG-II): from individual species to whole genera.</title>
        <authorList>
            <person name="Goeker M."/>
        </authorList>
    </citation>
    <scope>NUCLEOTIDE SEQUENCE [LARGE SCALE GENOMIC DNA]</scope>
    <source>
        <strain evidence="14 15">DSM 14954</strain>
    </source>
</reference>
<keyword evidence="10 11" id="KW-0472">Membrane</keyword>
<dbReference type="GO" id="GO:0000155">
    <property type="term" value="F:phosphorelay sensor kinase activity"/>
    <property type="evidence" value="ECO:0007669"/>
    <property type="project" value="InterPro"/>
</dbReference>
<dbReference type="Gene3D" id="6.10.340.10">
    <property type="match status" value="1"/>
</dbReference>
<name>A0A660LCH8_9ACTN</name>
<dbReference type="PRINTS" id="PR00344">
    <property type="entry name" value="BCTRLSENSOR"/>
</dbReference>
<protein>
    <recommendedName>
        <fullName evidence="3">histidine kinase</fullName>
        <ecNumber evidence="3">2.7.13.3</ecNumber>
    </recommendedName>
</protein>
<dbReference type="Pfam" id="PF02518">
    <property type="entry name" value="HATPase_c"/>
    <property type="match status" value="1"/>
</dbReference>
<keyword evidence="5" id="KW-0808">Transferase</keyword>
<keyword evidence="7 14" id="KW-0418">Kinase</keyword>
<feature type="transmembrane region" description="Helical" evidence="11">
    <location>
        <begin position="151"/>
        <end position="171"/>
    </location>
</feature>
<organism evidence="14 15">
    <name type="scientific">Solirubrobacter pauli</name>
    <dbReference type="NCBI Taxonomy" id="166793"/>
    <lineage>
        <taxon>Bacteria</taxon>
        <taxon>Bacillati</taxon>
        <taxon>Actinomycetota</taxon>
        <taxon>Thermoleophilia</taxon>
        <taxon>Solirubrobacterales</taxon>
        <taxon>Solirubrobacteraceae</taxon>
        <taxon>Solirubrobacter</taxon>
    </lineage>
</organism>
<comment type="subcellular location">
    <subcellularLocation>
        <location evidence="2">Cell membrane</location>
    </subcellularLocation>
</comment>
<dbReference type="InterPro" id="IPR003660">
    <property type="entry name" value="HAMP_dom"/>
</dbReference>
<dbReference type="InterPro" id="IPR036097">
    <property type="entry name" value="HisK_dim/P_sf"/>
</dbReference>
<evidence type="ECO:0000256" key="5">
    <source>
        <dbReference type="ARBA" id="ARBA00022679"/>
    </source>
</evidence>
<proteinExistence type="predicted"/>
<dbReference type="PANTHER" id="PTHR45436">
    <property type="entry name" value="SENSOR HISTIDINE KINASE YKOH"/>
    <property type="match status" value="1"/>
</dbReference>
<evidence type="ECO:0000256" key="1">
    <source>
        <dbReference type="ARBA" id="ARBA00000085"/>
    </source>
</evidence>
<accession>A0A660LCH8</accession>
<dbReference type="EC" id="2.7.13.3" evidence="3"/>
<dbReference type="CDD" id="cd00075">
    <property type="entry name" value="HATPase"/>
    <property type="match status" value="1"/>
</dbReference>
<evidence type="ECO:0000313" key="14">
    <source>
        <dbReference type="EMBL" id="RKQ92757.1"/>
    </source>
</evidence>
<keyword evidence="15" id="KW-1185">Reference proteome</keyword>
<dbReference type="SUPFAM" id="SSF55874">
    <property type="entry name" value="ATPase domain of HSP90 chaperone/DNA topoisomerase II/histidine kinase"/>
    <property type="match status" value="1"/>
</dbReference>
<dbReference type="AlphaFoldDB" id="A0A660LCH8"/>
<dbReference type="InterPro" id="IPR003661">
    <property type="entry name" value="HisK_dim/P_dom"/>
</dbReference>
<dbReference type="Pfam" id="PF00672">
    <property type="entry name" value="HAMP"/>
    <property type="match status" value="1"/>
</dbReference>
<dbReference type="InterPro" id="IPR036890">
    <property type="entry name" value="HATPase_C_sf"/>
</dbReference>
<dbReference type="Gene3D" id="1.10.287.130">
    <property type="match status" value="1"/>
</dbReference>
<dbReference type="PANTHER" id="PTHR45436:SF5">
    <property type="entry name" value="SENSOR HISTIDINE KINASE TRCS"/>
    <property type="match status" value="1"/>
</dbReference>
<dbReference type="PROSITE" id="PS50109">
    <property type="entry name" value="HIS_KIN"/>
    <property type="match status" value="1"/>
</dbReference>
<dbReference type="SUPFAM" id="SSF158472">
    <property type="entry name" value="HAMP domain-like"/>
    <property type="match status" value="1"/>
</dbReference>
<feature type="domain" description="Histidine kinase" evidence="12">
    <location>
        <begin position="234"/>
        <end position="440"/>
    </location>
</feature>
<evidence type="ECO:0000256" key="7">
    <source>
        <dbReference type="ARBA" id="ARBA00022777"/>
    </source>
</evidence>
<dbReference type="PROSITE" id="PS50885">
    <property type="entry name" value="HAMP"/>
    <property type="match status" value="1"/>
</dbReference>
<keyword evidence="6 11" id="KW-0812">Transmembrane</keyword>
<comment type="catalytic activity">
    <reaction evidence="1">
        <text>ATP + protein L-histidine = ADP + protein N-phospho-L-histidine.</text>
        <dbReference type="EC" id="2.7.13.3"/>
    </reaction>
</comment>
<evidence type="ECO:0000259" key="12">
    <source>
        <dbReference type="PROSITE" id="PS50109"/>
    </source>
</evidence>
<dbReference type="InterPro" id="IPR003594">
    <property type="entry name" value="HATPase_dom"/>
</dbReference>
<sequence>MTVAVAIAVAVAVALAAFVAYLAVRGSLRGEVDRALEEQRVVPPPGVAQGRGGPFGQRFGRLPARFGGATPFIQLIDAGDGVELRGPEPIAMPVAERARDVAAGVAEAYFSDVDVRGTHTRVLTVPVGDGVAVQFGRSLEPSDSVLSRLRLILVLVVLGGVALAVALGRLVSRNVVAPIAEVSDAARHIAQTEDLGRRIEVQTHDEVGELAEHFNQMLDTLERSVAAQRQLVADASHELRTPITSLRTNIEVLAESEALPPDERAQLLEDVEAQTTELGMLVADLIELARGDEPRRESEDVRLDALVSEALTRARRHAPGITFEAQLEPAVLDGTRERLARAVNNLLDNAAKHSPPGGVVHVTAGPSGVRVRDHGTGVPDEDLPHLFDRFYRGASSRGRPGSGLGLAIVRQVAEQHGGTVRATNAPEGGAEFTLELPATTPTGEVEPTTPSLWRQ</sequence>
<dbReference type="GO" id="GO:0005886">
    <property type="term" value="C:plasma membrane"/>
    <property type="evidence" value="ECO:0007669"/>
    <property type="project" value="UniProtKB-SubCell"/>
</dbReference>
<dbReference type="EMBL" id="RBIL01000001">
    <property type="protein sequence ID" value="RKQ92757.1"/>
    <property type="molecule type" value="Genomic_DNA"/>
</dbReference>
<evidence type="ECO:0000256" key="2">
    <source>
        <dbReference type="ARBA" id="ARBA00004236"/>
    </source>
</evidence>
<dbReference type="Proteomes" id="UP000278962">
    <property type="component" value="Unassembled WGS sequence"/>
</dbReference>
<feature type="transmembrane region" description="Helical" evidence="11">
    <location>
        <begin position="6"/>
        <end position="24"/>
    </location>
</feature>
<dbReference type="OrthoDB" id="9786919at2"/>
<dbReference type="InterPro" id="IPR004358">
    <property type="entry name" value="Sig_transdc_His_kin-like_C"/>
</dbReference>
<evidence type="ECO:0000256" key="11">
    <source>
        <dbReference type="SAM" id="Phobius"/>
    </source>
</evidence>
<evidence type="ECO:0000256" key="3">
    <source>
        <dbReference type="ARBA" id="ARBA00012438"/>
    </source>
</evidence>
<gene>
    <name evidence="14" type="ORF">C8N24_2612</name>
</gene>
<dbReference type="Pfam" id="PF00512">
    <property type="entry name" value="HisKA"/>
    <property type="match status" value="1"/>
</dbReference>
<dbReference type="InterPro" id="IPR005467">
    <property type="entry name" value="His_kinase_dom"/>
</dbReference>
<dbReference type="SUPFAM" id="SSF47384">
    <property type="entry name" value="Homodimeric domain of signal transducing histidine kinase"/>
    <property type="match status" value="1"/>
</dbReference>
<dbReference type="Gene3D" id="3.30.565.10">
    <property type="entry name" value="Histidine kinase-like ATPase, C-terminal domain"/>
    <property type="match status" value="1"/>
</dbReference>
<evidence type="ECO:0000313" key="15">
    <source>
        <dbReference type="Proteomes" id="UP000278962"/>
    </source>
</evidence>
<dbReference type="InterPro" id="IPR050428">
    <property type="entry name" value="TCS_sensor_his_kinase"/>
</dbReference>
<keyword evidence="4" id="KW-0597">Phosphoprotein</keyword>
<dbReference type="RefSeq" id="WP_121250507.1">
    <property type="nucleotide sequence ID" value="NZ_RBIL01000001.1"/>
</dbReference>
<evidence type="ECO:0000256" key="4">
    <source>
        <dbReference type="ARBA" id="ARBA00022553"/>
    </source>
</evidence>
<dbReference type="CDD" id="cd06225">
    <property type="entry name" value="HAMP"/>
    <property type="match status" value="1"/>
</dbReference>
<dbReference type="CDD" id="cd00082">
    <property type="entry name" value="HisKA"/>
    <property type="match status" value="1"/>
</dbReference>
<keyword evidence="8 11" id="KW-1133">Transmembrane helix</keyword>
<dbReference type="SMART" id="SM00388">
    <property type="entry name" value="HisKA"/>
    <property type="match status" value="1"/>
</dbReference>
<evidence type="ECO:0000256" key="8">
    <source>
        <dbReference type="ARBA" id="ARBA00022989"/>
    </source>
</evidence>
<evidence type="ECO:0000256" key="10">
    <source>
        <dbReference type="ARBA" id="ARBA00023136"/>
    </source>
</evidence>
<evidence type="ECO:0000259" key="13">
    <source>
        <dbReference type="PROSITE" id="PS50885"/>
    </source>
</evidence>
<dbReference type="SMART" id="SM00304">
    <property type="entry name" value="HAMP"/>
    <property type="match status" value="1"/>
</dbReference>
<evidence type="ECO:0000256" key="9">
    <source>
        <dbReference type="ARBA" id="ARBA00023012"/>
    </source>
</evidence>
<evidence type="ECO:0000256" key="6">
    <source>
        <dbReference type="ARBA" id="ARBA00022692"/>
    </source>
</evidence>